<proteinExistence type="predicted"/>
<gene>
    <name evidence="1" type="ORF">PspYZU05_182</name>
</gene>
<organism evidence="1 2">
    <name type="scientific">Pseudomonas phage PspYZU05</name>
    <dbReference type="NCBI Taxonomy" id="1983556"/>
    <lineage>
        <taxon>Viruses</taxon>
        <taxon>Duplodnaviria</taxon>
        <taxon>Heunggongvirae</taxon>
        <taxon>Uroviricota</taxon>
        <taxon>Caudoviricetes</taxon>
        <taxon>Pantevenvirales</taxon>
        <taxon>Straboviridae</taxon>
        <taxon>Jiangsuvirus</taxon>
        <taxon>Jiangsuvirus pspyzu05</taxon>
    </lineage>
</organism>
<evidence type="ECO:0000313" key="1">
    <source>
        <dbReference type="EMBL" id="ASD52134.1"/>
    </source>
</evidence>
<dbReference type="EMBL" id="KY971610">
    <property type="protein sequence ID" value="ASD52134.1"/>
    <property type="molecule type" value="Genomic_DNA"/>
</dbReference>
<keyword evidence="2" id="KW-1185">Reference proteome</keyword>
<evidence type="ECO:0000313" key="2">
    <source>
        <dbReference type="Proteomes" id="UP000247773"/>
    </source>
</evidence>
<accession>A0A2U7NJL9</accession>
<name>A0A2U7NJL9_9CAUD</name>
<dbReference type="Proteomes" id="UP000247773">
    <property type="component" value="Genome"/>
</dbReference>
<protein>
    <submittedName>
        <fullName evidence="1">Uncharacterized protein</fullName>
    </submittedName>
</protein>
<sequence>MADLTAIQFLRTSTAGKIPSVNVLHEGALAINLTDRTIYTKNASGAIIDLGFGKGGAVKGNIDLTGNLTGTGVVSAPTGNFTTSNITTLNASNMTITGVAQAIRKFTVVESGNPAARIDLVTTPTQSQAIGMYSTESTDYTSFNSEIGGSKLLEIRKGKSGQKPQVISYGEFISNDIIAKNLRFSNDYGQYAIEALTAQAYSGSGDTNGINFVFRGRSNSSATIYHTIIDGRAGTNNQVAHYHGNTPQHKIWAYGSAGAGGWGNFVGSLSVGFDGLSGLNRGLAVGHELSGLVGSQNQLSLYAGNVETLRIAHDRTIALKAVNIYAGGLANNSALLMTDTSTDNNGIGDGRTHIGYLNSGKFHHYFRGTGEMNIATHLGVNISIGGLITNGEILSNTRVTAKGTTTSFNGLRSETSGNGWSYLALKSGSSEAHIAYNNTAAEGGIANSLHLRPNGTSTGSLILQPNSSMLHQTQYGTIKIGSLNASHAHFDTDRPSFYFYKPITSAGQYSVTANTLDNMLTAYAEMASKPAAYNIEGQYNVGTVTRFISFGKLAARHSGGYTTHLNFGLVKDANSWGDGVTGMYVALGGSDASPTQYFTLAYGGKIKHSNGIEFYSTAFKPSSADIGALPVGSDSVGVQIHDARNGPYNGSDVLPNQLSNQSLKTTFTMGGATPTGSWVSKLSVKGWNGDYAAWELGSGASTYADGKLWYRYGIGASWNAWDMVYTTRHKPSAQDVNALPISGGTLTGQLTVNVKMILRDNGSTASNGVLKHQVGSGGETWITAINDSDLNHSAIGVSQDFGPQCWINRTRYKLYHQGFKPTAAEIGSLPITGGTMTGNLHASTGGIYPAANNASQLGNSDWIWASAHIRDLTVTSSLNSTTIGVNNTNSSNGYGLSLYGGAVTGQPTYGLMFAGTATFGKLGSVTSDWATYFNMNADATRGWIFKAGVGSSGNVASISGNGNAYFVGNMEAQEVYARGWLRTTNSSGWYNETYAGGIHMSDSTWVRIYNKKQFFVDSTASDAIRTSGGVTATGNISASTFSGNGSALTGLTSAQVGLGNVPNAVHTTNPTANTVVVRDGSGWVNAAGFRGNGSQLTNLSWSNIVGRPTETNQWHTVHNSPAGSGTNRIALPSAAINHLVAGQMVKFRVWLNRSNAANSERFFREIIVDGSDGWSGTQSYAPNDVTWPGVSYCWIRNAHASNDVASRNTISSQYSNITRFEYQLL</sequence>
<reference evidence="1 2" key="1">
    <citation type="submission" date="2017-04" db="EMBL/GenBank/DDBJ databases">
        <title>Isolation of lytic bacteriophages infecting Pseudomonas strains for biocontrol of fish and shrimp spoilage during chilled storage.</title>
        <authorList>
            <person name="Yang Z."/>
            <person name="Tao X."/>
            <person name="Gao L."/>
            <person name="Rao S."/>
        </authorList>
    </citation>
    <scope>NUCLEOTIDE SEQUENCE [LARGE SCALE GENOMIC DNA]</scope>
</reference>